<comment type="caution">
    <text evidence="1">The sequence shown here is derived from an EMBL/GenBank/DDBJ whole genome shotgun (WGS) entry which is preliminary data.</text>
</comment>
<name>A0ABW2DF01_9BACT</name>
<dbReference type="RefSeq" id="WP_066620295.1">
    <property type="nucleotide sequence ID" value="NZ_JBHSYQ010000003.1"/>
</dbReference>
<organism evidence="1 2">
    <name type="scientific">Rufibacter roseus</name>
    <dbReference type="NCBI Taxonomy" id="1567108"/>
    <lineage>
        <taxon>Bacteria</taxon>
        <taxon>Pseudomonadati</taxon>
        <taxon>Bacteroidota</taxon>
        <taxon>Cytophagia</taxon>
        <taxon>Cytophagales</taxon>
        <taxon>Hymenobacteraceae</taxon>
        <taxon>Rufibacter</taxon>
    </lineage>
</organism>
<evidence type="ECO:0000313" key="1">
    <source>
        <dbReference type="EMBL" id="MFC6996422.1"/>
    </source>
</evidence>
<gene>
    <name evidence="1" type="ORF">ACFQHR_02245</name>
</gene>
<keyword evidence="2" id="KW-1185">Reference proteome</keyword>
<evidence type="ECO:0000313" key="2">
    <source>
        <dbReference type="Proteomes" id="UP001596405"/>
    </source>
</evidence>
<dbReference type="PROSITE" id="PS51257">
    <property type="entry name" value="PROKAR_LIPOPROTEIN"/>
    <property type="match status" value="1"/>
</dbReference>
<dbReference type="Proteomes" id="UP001596405">
    <property type="component" value="Unassembled WGS sequence"/>
</dbReference>
<dbReference type="EMBL" id="JBHSYQ010000003">
    <property type="protein sequence ID" value="MFC6996422.1"/>
    <property type="molecule type" value="Genomic_DNA"/>
</dbReference>
<protein>
    <submittedName>
        <fullName evidence="1">Uncharacterized protein</fullName>
    </submittedName>
</protein>
<proteinExistence type="predicted"/>
<sequence>MKDSFYILLTALLIFGSCQQKSKNTEQGTQAPAQVRQEEQSILHPLLAEYGQFLTRLDSGKVENMSVAAEKYKELFKGQNTSLADSGYVLFEKFYNRVDNTINENYNEEKYDSLVIHQGLSKSLQKSKELRTYDRHLNKNGFKLAMTEGITYLKQDRNFVKKHFYTFLSPVLKVYLSKLNKENIEGFADDASLTIAPRQLADRVIWWEDFVKANPEFILVEEAKENVQDYLTTLLVGMDNTPVLEHGDNRLNSYYAEAYHYLLKERPNSKAAKAVKPYFQALQNADTLRANVLLKQYQELGIID</sequence>
<reference evidence="2" key="1">
    <citation type="journal article" date="2019" name="Int. J. Syst. Evol. Microbiol.">
        <title>The Global Catalogue of Microorganisms (GCM) 10K type strain sequencing project: providing services to taxonomists for standard genome sequencing and annotation.</title>
        <authorList>
            <consortium name="The Broad Institute Genomics Platform"/>
            <consortium name="The Broad Institute Genome Sequencing Center for Infectious Disease"/>
            <person name="Wu L."/>
            <person name="Ma J."/>
        </authorList>
    </citation>
    <scope>NUCLEOTIDE SEQUENCE [LARGE SCALE GENOMIC DNA]</scope>
    <source>
        <strain evidence="2">CGMCC 4.7393</strain>
    </source>
</reference>
<accession>A0ABW2DF01</accession>